<keyword evidence="1" id="KW-0472">Membrane</keyword>
<dbReference type="Proteomes" id="UP000255549">
    <property type="component" value="Unassembled WGS sequence"/>
</dbReference>
<reference evidence="2 3" key="1">
    <citation type="submission" date="2018-06" db="EMBL/GenBank/DDBJ databases">
        <authorList>
            <consortium name="Pathogen Informatics"/>
            <person name="Doyle S."/>
        </authorList>
    </citation>
    <scope>NUCLEOTIDE SEQUENCE [LARGE SCALE GENOMIC DNA]</scope>
    <source>
        <strain evidence="3">NCTC 11048</strain>
    </source>
</reference>
<proteinExistence type="predicted"/>
<organism evidence="2 3">
    <name type="scientific">Staphylococcus intermedius NCTC 11048</name>
    <dbReference type="NCBI Taxonomy" id="1141106"/>
    <lineage>
        <taxon>Bacteria</taxon>
        <taxon>Bacillati</taxon>
        <taxon>Bacillota</taxon>
        <taxon>Bacilli</taxon>
        <taxon>Bacillales</taxon>
        <taxon>Staphylococcaceae</taxon>
        <taxon>Staphylococcus</taxon>
        <taxon>Staphylococcus intermedius group</taxon>
    </lineage>
</organism>
<accession>A0A380FZS9</accession>
<sequence>MTYYHRVGKISFSKILFWFIRSYFLLILFISSFIMLPYMLTLNQSFLVFCLKVEILFFFGLILSFVLHEFMHIFFLKKDYGDIDVKVTFGWNKISIFPITPDINSNTIIKVAICPLIILFVLGISFFLIFLVTNIFLFKILSYIYLFHVINIIPPLGDGLMLIKGILKNIERR</sequence>
<dbReference type="InterPro" id="IPR021683">
    <property type="entry name" value="DUF3267"/>
</dbReference>
<keyword evidence="3" id="KW-1185">Reference proteome</keyword>
<feature type="transmembrane region" description="Helical" evidence="1">
    <location>
        <begin position="113"/>
        <end position="137"/>
    </location>
</feature>
<feature type="transmembrane region" description="Helical" evidence="1">
    <location>
        <begin position="46"/>
        <end position="67"/>
    </location>
</feature>
<feature type="transmembrane region" description="Helical" evidence="1">
    <location>
        <begin position="15"/>
        <end position="40"/>
    </location>
</feature>
<dbReference type="STRING" id="1141106.GCA_000308095_02427"/>
<dbReference type="EMBL" id="UHDP01000001">
    <property type="protein sequence ID" value="SUM43726.1"/>
    <property type="molecule type" value="Genomic_DNA"/>
</dbReference>
<evidence type="ECO:0000256" key="1">
    <source>
        <dbReference type="SAM" id="Phobius"/>
    </source>
</evidence>
<feature type="transmembrane region" description="Helical" evidence="1">
    <location>
        <begin position="143"/>
        <end position="163"/>
    </location>
</feature>
<evidence type="ECO:0000313" key="3">
    <source>
        <dbReference type="Proteomes" id="UP000255549"/>
    </source>
</evidence>
<gene>
    <name evidence="2" type="ORF">NCTC11048_00107</name>
</gene>
<name>A0A380FZS9_STAIN</name>
<keyword evidence="1" id="KW-0812">Transmembrane</keyword>
<dbReference type="AlphaFoldDB" id="A0A380FZS9"/>
<protein>
    <recommendedName>
        <fullName evidence="4">DUF3267 domain-containing protein</fullName>
    </recommendedName>
</protein>
<evidence type="ECO:0000313" key="2">
    <source>
        <dbReference type="EMBL" id="SUM43726.1"/>
    </source>
</evidence>
<keyword evidence="1" id="KW-1133">Transmembrane helix</keyword>
<dbReference type="RefSeq" id="WP_019167412.1">
    <property type="nucleotide sequence ID" value="NZ_CAIB01000032.1"/>
</dbReference>
<dbReference type="Pfam" id="PF11667">
    <property type="entry name" value="DUF3267"/>
    <property type="match status" value="1"/>
</dbReference>
<evidence type="ECO:0008006" key="4">
    <source>
        <dbReference type="Google" id="ProtNLM"/>
    </source>
</evidence>
<dbReference type="OrthoDB" id="2991752at2"/>